<dbReference type="RefSeq" id="WP_202835464.1">
    <property type="nucleotide sequence ID" value="NZ_JAETWB010000055.1"/>
</dbReference>
<sequence>MFLLANWPFTMLVIMPVNKPLMAMMPQEAGAINRTLLYRWGTLHGVRSMLGSAA</sequence>
<reference evidence="1 2" key="1">
    <citation type="submission" date="2021-01" db="EMBL/GenBank/DDBJ databases">
        <title>Belnapia mucosa sp. nov. and Belnapia arida sp. nov., isolated from the Tabernas Desert (Almeria, Spain).</title>
        <authorList>
            <person name="Molina-Menor E."/>
            <person name="Vidal-Verdu A."/>
            <person name="Calonge A."/>
            <person name="Satari L."/>
            <person name="Pereto J."/>
            <person name="Porcar M."/>
        </authorList>
    </citation>
    <scope>NUCLEOTIDE SEQUENCE [LARGE SCALE GENOMIC DNA]</scope>
    <source>
        <strain evidence="1 2">T18</strain>
    </source>
</reference>
<keyword evidence="2" id="KW-1185">Reference proteome</keyword>
<comment type="caution">
    <text evidence="1">The sequence shown here is derived from an EMBL/GenBank/DDBJ whole genome shotgun (WGS) entry which is preliminary data.</text>
</comment>
<gene>
    <name evidence="1" type="ORF">JMJ56_30210</name>
</gene>
<dbReference type="Pfam" id="PF08592">
    <property type="entry name" value="Anthrone_oxy"/>
    <property type="match status" value="1"/>
</dbReference>
<dbReference type="InterPro" id="IPR013901">
    <property type="entry name" value="Anthrone_oxy"/>
</dbReference>
<name>A0ABS1UC67_9PROT</name>
<dbReference type="EMBL" id="JAETWB010000055">
    <property type="protein sequence ID" value="MBL6082253.1"/>
    <property type="molecule type" value="Genomic_DNA"/>
</dbReference>
<evidence type="ECO:0000313" key="2">
    <source>
        <dbReference type="Proteomes" id="UP000660885"/>
    </source>
</evidence>
<dbReference type="Proteomes" id="UP000660885">
    <property type="component" value="Unassembled WGS sequence"/>
</dbReference>
<evidence type="ECO:0000313" key="1">
    <source>
        <dbReference type="EMBL" id="MBL6082253.1"/>
    </source>
</evidence>
<accession>A0ABS1UC67</accession>
<protein>
    <submittedName>
        <fullName evidence="1">DUF1772 domain-containing protein</fullName>
    </submittedName>
</protein>
<organism evidence="1 2">
    <name type="scientific">Belnapia arida</name>
    <dbReference type="NCBI Taxonomy" id="2804533"/>
    <lineage>
        <taxon>Bacteria</taxon>
        <taxon>Pseudomonadati</taxon>
        <taxon>Pseudomonadota</taxon>
        <taxon>Alphaproteobacteria</taxon>
        <taxon>Acetobacterales</taxon>
        <taxon>Roseomonadaceae</taxon>
        <taxon>Belnapia</taxon>
    </lineage>
</organism>
<proteinExistence type="predicted"/>